<evidence type="ECO:0000256" key="14">
    <source>
        <dbReference type="SAM" id="MobiDB-lite"/>
    </source>
</evidence>
<feature type="region of interest" description="Disordered" evidence="14">
    <location>
        <begin position="121"/>
        <end position="141"/>
    </location>
</feature>
<keyword evidence="7 11" id="KW-0238">DNA-binding</keyword>
<dbReference type="GO" id="GO:0045814">
    <property type="term" value="P:negative regulation of gene expression, epigenetic"/>
    <property type="evidence" value="ECO:0007669"/>
    <property type="project" value="TreeGrafter"/>
</dbReference>
<feature type="compositionally biased region" description="Polar residues" evidence="14">
    <location>
        <begin position="1134"/>
        <end position="1154"/>
    </location>
</feature>
<sequence length="1203" mass="132870">MQSLFSRLLRKSVETELQRNKGLPLDSDNRGEQGHAAHFHICMMRSNVGLCNLGYSMVQQSEVPPIYLPFCYPVQKCHTLDLAEVCGFECITFALSEVERTEAFSSPVFSDWRIYLPEESKSGQMDGSVSSEPSEQRNQLGSELVQGEQMDICFSKDVSKSSLTEQLGSSNEKILESGPGSLFREPSDQENHLGSEHLQHKLVATSSALSCCAGDKNLKSSSENATSSSLTVLLQPQPQDAAEGTETGRSSRPHQVTLEQHDSASGFLFGEPPDKKDMPDSDLVQMRPEKTGPTPSSYVVHGQLSQGALTEHLGLPAEDVCKISQTGKSLFSQETSAELGFANDLLAQKGQLGSDLVQNALVGTITAVFNLDERSVTDHLELPPEDASRNSQAGKSSCFQQSTEEQTQECGSGINEQVHHLDCGLEPSCIGKNSSPIDHTGPPPEGVSKNLGTELLGPPPEDISNNCTLEKLETPPQNTLNNTRRLGRRDKRTQKSLRKKYMLRSLVASDRVLRSRMHGKPRATESNNNLANESTVEEKQRKRKKTRGKQIVADEFSRIRTHLRYLMNRMGYEQSLIDAYSSEGWKGGSLEKLKPEKELQRATSEILRRKLKIRDLFHRLDSLCAEGRLPESLFDSEGQICSEDIFCAKCGSTDLSTDNDIILCDGACDRGFHQYCLEPPLLSEDIPPDDNGWLCPGCDCKVDCIDLVNDSQGSSLSIADSWEKVFPEAAATAGHNPHHDFRLPSDDSDDNDYDPDGQDDEKVESSSSESEYASAPEELAAPPKDEQYLGLPSDDSEDDDYDPVDQREKLKQESSSSDFTSDSEDLAAALDDDKSFRIDEDPLLSTSLDRIKSLRGSGGKRSKPGGKKQSSNDELLSILESHHGQDGSPSVSSGKRPVERLDYKKLYDETYGNAPTDSSDDEDYNGIAEPRNRKKTARDVYGNAPTDSSDDEDYNGIAEPRNRKKTARDVASVSPNEKNTRDKKQNLEETDHTPKRTRQNTNIGDTSNSPSCRPSSSCKRTRSSAYRRLGEAVTQRLYYSFKENQYPERATKESLAQELGLTFQQVSKWFENARWSFHHSSRMEAGIADSASKQDGPSSQADKELLKLAPDTVTRDAVCNGAHHEASLEADTAVPQNSRDLTESTLETQESGGQKSAAPNCRKRKGRPDCRALDPDSRSEELQQANEVPSGGGIKTRRRKSVY</sequence>
<feature type="compositionally biased region" description="Polar residues" evidence="14">
    <location>
        <begin position="247"/>
        <end position="258"/>
    </location>
</feature>
<evidence type="ECO:0000256" key="4">
    <source>
        <dbReference type="ARBA" id="ARBA00022771"/>
    </source>
</evidence>
<reference evidence="17 18" key="1">
    <citation type="journal article" date="2019" name="Plant Biotechnol. J.">
        <title>The red bayberry genome and genetic basis of sex determination.</title>
        <authorList>
            <person name="Jia H.M."/>
            <person name="Jia H.J."/>
            <person name="Cai Q.L."/>
            <person name="Wang Y."/>
            <person name="Zhao H.B."/>
            <person name="Yang W.F."/>
            <person name="Wang G.Y."/>
            <person name="Li Y.H."/>
            <person name="Zhan D.L."/>
            <person name="Shen Y.T."/>
            <person name="Niu Q.F."/>
            <person name="Chang L."/>
            <person name="Qiu J."/>
            <person name="Zhao L."/>
            <person name="Xie H.B."/>
            <person name="Fu W.Y."/>
            <person name="Jin J."/>
            <person name="Li X.W."/>
            <person name="Jiao Y."/>
            <person name="Zhou C.C."/>
            <person name="Tu T."/>
            <person name="Chai C.Y."/>
            <person name="Gao J.L."/>
            <person name="Fan L.J."/>
            <person name="van de Weg E."/>
            <person name="Wang J.Y."/>
            <person name="Gao Z.S."/>
        </authorList>
    </citation>
    <scope>NUCLEOTIDE SEQUENCE [LARGE SCALE GENOMIC DNA]</scope>
    <source>
        <tissue evidence="17">Leaves</tissue>
    </source>
</reference>
<feature type="region of interest" description="Disordered" evidence="14">
    <location>
        <begin position="381"/>
        <end position="400"/>
    </location>
</feature>
<keyword evidence="10 11" id="KW-0539">Nucleus</keyword>
<feature type="compositionally biased region" description="Acidic residues" evidence="14">
    <location>
        <begin position="746"/>
        <end position="762"/>
    </location>
</feature>
<dbReference type="OrthoDB" id="1903104at2759"/>
<feature type="region of interest" description="Disordered" evidence="14">
    <location>
        <begin position="165"/>
        <end position="192"/>
    </location>
</feature>
<evidence type="ECO:0000256" key="3">
    <source>
        <dbReference type="ARBA" id="ARBA00022723"/>
    </source>
</evidence>
<evidence type="ECO:0000256" key="11">
    <source>
        <dbReference type="PROSITE-ProRule" id="PRU00108"/>
    </source>
</evidence>
<dbReference type="CDD" id="cd00086">
    <property type="entry name" value="homeodomain"/>
    <property type="match status" value="1"/>
</dbReference>
<proteinExistence type="inferred from homology"/>
<dbReference type="Proteomes" id="UP000516437">
    <property type="component" value="Chromosome 7"/>
</dbReference>
<feature type="compositionally biased region" description="Polar residues" evidence="14">
    <location>
        <begin position="389"/>
        <end position="400"/>
    </location>
</feature>
<dbReference type="InterPro" id="IPR019787">
    <property type="entry name" value="Znf_PHD-finger"/>
</dbReference>
<dbReference type="PROSITE" id="PS50016">
    <property type="entry name" value="ZF_PHD_2"/>
    <property type="match status" value="1"/>
</dbReference>
<evidence type="ECO:0000256" key="2">
    <source>
        <dbReference type="ARBA" id="ARBA00007427"/>
    </source>
</evidence>
<feature type="domain" description="PHD-type" evidence="15">
    <location>
        <begin position="644"/>
        <end position="701"/>
    </location>
</feature>
<dbReference type="SUPFAM" id="SSF46689">
    <property type="entry name" value="Homeodomain-like"/>
    <property type="match status" value="1"/>
</dbReference>
<keyword evidence="8 11" id="KW-0371">Homeobox</keyword>
<evidence type="ECO:0000256" key="5">
    <source>
        <dbReference type="ARBA" id="ARBA00022833"/>
    </source>
</evidence>
<dbReference type="InterPro" id="IPR001965">
    <property type="entry name" value="Znf_PHD"/>
</dbReference>
<dbReference type="SMART" id="SM00389">
    <property type="entry name" value="HOX"/>
    <property type="match status" value="1"/>
</dbReference>
<dbReference type="EMBL" id="RXIC02000025">
    <property type="protein sequence ID" value="KAB1208469.1"/>
    <property type="molecule type" value="Genomic_DNA"/>
</dbReference>
<dbReference type="Pfam" id="PF00046">
    <property type="entry name" value="Homeodomain"/>
    <property type="match status" value="1"/>
</dbReference>
<dbReference type="InterPro" id="IPR011011">
    <property type="entry name" value="Znf_FYVE_PHD"/>
</dbReference>
<keyword evidence="9" id="KW-0804">Transcription</keyword>
<dbReference type="GO" id="GO:0005634">
    <property type="term" value="C:nucleus"/>
    <property type="evidence" value="ECO:0007669"/>
    <property type="project" value="UniProtKB-SubCell"/>
</dbReference>
<dbReference type="GO" id="GO:0003677">
    <property type="term" value="F:DNA binding"/>
    <property type="evidence" value="ECO:0007669"/>
    <property type="project" value="UniProtKB-UniRule"/>
</dbReference>
<dbReference type="AlphaFoldDB" id="A0A6A1V6K4"/>
<accession>A0A6A1V6K4</accession>
<dbReference type="PANTHER" id="PTHR12628:SF13">
    <property type="entry name" value="HOMEOBOX PROTEIN HAT3.1"/>
    <property type="match status" value="1"/>
</dbReference>
<name>A0A6A1V6K4_9ROSI</name>
<evidence type="ECO:0000256" key="10">
    <source>
        <dbReference type="ARBA" id="ARBA00023242"/>
    </source>
</evidence>
<keyword evidence="3" id="KW-0479">Metal-binding</keyword>
<feature type="compositionally biased region" description="Basic and acidic residues" evidence="14">
    <location>
        <begin position="831"/>
        <end position="840"/>
    </location>
</feature>
<evidence type="ECO:0000256" key="7">
    <source>
        <dbReference type="ARBA" id="ARBA00023125"/>
    </source>
</evidence>
<evidence type="ECO:0000259" key="16">
    <source>
        <dbReference type="PROSITE" id="PS50071"/>
    </source>
</evidence>
<feature type="compositionally biased region" description="Basic and acidic residues" evidence="14">
    <location>
        <begin position="1167"/>
        <end position="1181"/>
    </location>
</feature>
<dbReference type="GO" id="GO:0003682">
    <property type="term" value="F:chromatin binding"/>
    <property type="evidence" value="ECO:0007669"/>
    <property type="project" value="TreeGrafter"/>
</dbReference>
<evidence type="ECO:0000313" key="17">
    <source>
        <dbReference type="EMBL" id="KAB1208469.1"/>
    </source>
</evidence>
<feature type="compositionally biased region" description="Basic residues" evidence="14">
    <location>
        <begin position="485"/>
        <end position="498"/>
    </location>
</feature>
<feature type="region of interest" description="Disordered" evidence="14">
    <location>
        <begin position="1125"/>
        <end position="1203"/>
    </location>
</feature>
<dbReference type="PROSITE" id="PS50071">
    <property type="entry name" value="HOMEOBOX_2"/>
    <property type="match status" value="1"/>
</dbReference>
<dbReference type="FunFam" id="3.30.40.10:FF:000650">
    <property type="entry name" value="Homeobox protein HAT3.1"/>
    <property type="match status" value="1"/>
</dbReference>
<feature type="compositionally biased region" description="Polar residues" evidence="14">
    <location>
        <begin position="122"/>
        <end position="141"/>
    </location>
</feature>
<dbReference type="Gene3D" id="1.10.10.60">
    <property type="entry name" value="Homeodomain-like"/>
    <property type="match status" value="1"/>
</dbReference>
<keyword evidence="4 12" id="KW-0863">Zinc-finger</keyword>
<feature type="compositionally biased region" description="Basic and acidic residues" evidence="14">
    <location>
        <begin position="896"/>
        <end position="908"/>
    </location>
</feature>
<dbReference type="InterPro" id="IPR001356">
    <property type="entry name" value="HD"/>
</dbReference>
<dbReference type="PANTHER" id="PTHR12628">
    <property type="entry name" value="POLYCOMB-LIKE TRANSCRIPTION FACTOR"/>
    <property type="match status" value="1"/>
</dbReference>
<dbReference type="InterPro" id="IPR045876">
    <property type="entry name" value="PRHA-like_PHD-finger"/>
</dbReference>
<feature type="compositionally biased region" description="Acidic residues" evidence="14">
    <location>
        <begin position="794"/>
        <end position="803"/>
    </location>
</feature>
<keyword evidence="18" id="KW-1185">Reference proteome</keyword>
<keyword evidence="5" id="KW-0862">Zinc</keyword>
<dbReference type="SUPFAM" id="SSF57903">
    <property type="entry name" value="FYVE/PHD zinc finger"/>
    <property type="match status" value="1"/>
</dbReference>
<comment type="similarity">
    <text evidence="2">Belongs to the PHD-associated homeobox family.</text>
</comment>
<feature type="region of interest" description="Disordered" evidence="14">
    <location>
        <begin position="217"/>
        <end position="280"/>
    </location>
</feature>
<feature type="region of interest" description="Disordered" evidence="14">
    <location>
        <begin position="731"/>
        <end position="1026"/>
    </location>
</feature>
<dbReference type="SMART" id="SM00249">
    <property type="entry name" value="PHD"/>
    <property type="match status" value="1"/>
</dbReference>
<dbReference type="CDD" id="cd15504">
    <property type="entry name" value="PHD_PRHA_like"/>
    <property type="match status" value="1"/>
</dbReference>
<gene>
    <name evidence="17" type="ORF">CJ030_MR7G022673</name>
</gene>
<feature type="compositionally biased region" description="Basic and acidic residues" evidence="14">
    <location>
        <begin position="978"/>
        <end position="994"/>
    </location>
</feature>
<dbReference type="Pfam" id="PF00628">
    <property type="entry name" value="PHD"/>
    <property type="match status" value="1"/>
</dbReference>
<dbReference type="PROSITE" id="PS01359">
    <property type="entry name" value="ZF_PHD_1"/>
    <property type="match status" value="1"/>
</dbReference>
<feature type="domain" description="Homeobox" evidence="16">
    <location>
        <begin position="1020"/>
        <end position="1080"/>
    </location>
</feature>
<dbReference type="Gene3D" id="3.30.40.10">
    <property type="entry name" value="Zinc/RING finger domain, C3HC4 (zinc finger)"/>
    <property type="match status" value="1"/>
</dbReference>
<keyword evidence="6" id="KW-0805">Transcription regulation</keyword>
<feature type="region of interest" description="Disordered" evidence="14">
    <location>
        <begin position="515"/>
        <end position="549"/>
    </location>
</feature>
<comment type="subcellular location">
    <subcellularLocation>
        <location evidence="1 11 13">Nucleus</location>
    </subcellularLocation>
</comment>
<evidence type="ECO:0000259" key="15">
    <source>
        <dbReference type="PROSITE" id="PS50016"/>
    </source>
</evidence>
<dbReference type="InterPro" id="IPR019786">
    <property type="entry name" value="Zinc_finger_PHD-type_CS"/>
</dbReference>
<protein>
    <submittedName>
        <fullName evidence="17">Homeobox protein HAT3.1</fullName>
    </submittedName>
</protein>
<evidence type="ECO:0000313" key="18">
    <source>
        <dbReference type="Proteomes" id="UP000516437"/>
    </source>
</evidence>
<feature type="compositionally biased region" description="Low complexity" evidence="14">
    <location>
        <begin position="765"/>
        <end position="782"/>
    </location>
</feature>
<organism evidence="17 18">
    <name type="scientific">Morella rubra</name>
    <name type="common">Chinese bayberry</name>
    <dbReference type="NCBI Taxonomy" id="262757"/>
    <lineage>
        <taxon>Eukaryota</taxon>
        <taxon>Viridiplantae</taxon>
        <taxon>Streptophyta</taxon>
        <taxon>Embryophyta</taxon>
        <taxon>Tracheophyta</taxon>
        <taxon>Spermatophyta</taxon>
        <taxon>Magnoliopsida</taxon>
        <taxon>eudicotyledons</taxon>
        <taxon>Gunneridae</taxon>
        <taxon>Pentapetalae</taxon>
        <taxon>rosids</taxon>
        <taxon>fabids</taxon>
        <taxon>Fagales</taxon>
        <taxon>Myricaceae</taxon>
        <taxon>Morella</taxon>
    </lineage>
</organism>
<dbReference type="InterPro" id="IPR009057">
    <property type="entry name" value="Homeodomain-like_sf"/>
</dbReference>
<feature type="region of interest" description="Disordered" evidence="14">
    <location>
        <begin position="472"/>
        <end position="498"/>
    </location>
</feature>
<evidence type="ECO:0000256" key="13">
    <source>
        <dbReference type="RuleBase" id="RU000682"/>
    </source>
</evidence>
<evidence type="ECO:0000256" key="1">
    <source>
        <dbReference type="ARBA" id="ARBA00004123"/>
    </source>
</evidence>
<feature type="compositionally biased region" description="Low complexity" evidence="14">
    <location>
        <begin position="220"/>
        <end position="229"/>
    </location>
</feature>
<evidence type="ECO:0000256" key="8">
    <source>
        <dbReference type="ARBA" id="ARBA00023155"/>
    </source>
</evidence>
<dbReference type="GO" id="GO:0008270">
    <property type="term" value="F:zinc ion binding"/>
    <property type="evidence" value="ECO:0007669"/>
    <property type="project" value="UniProtKB-KW"/>
</dbReference>
<feature type="DNA-binding region" description="Homeobox" evidence="11">
    <location>
        <begin position="1022"/>
        <end position="1081"/>
    </location>
</feature>
<evidence type="ECO:0000256" key="6">
    <source>
        <dbReference type="ARBA" id="ARBA00023015"/>
    </source>
</evidence>
<feature type="compositionally biased region" description="Polar residues" evidence="14">
    <location>
        <begin position="524"/>
        <end position="534"/>
    </location>
</feature>
<dbReference type="InterPro" id="IPR013083">
    <property type="entry name" value="Znf_RING/FYVE/PHD"/>
</dbReference>
<comment type="caution">
    <text evidence="17">The sequence shown here is derived from an EMBL/GenBank/DDBJ whole genome shotgun (WGS) entry which is preliminary data.</text>
</comment>
<evidence type="ECO:0000256" key="9">
    <source>
        <dbReference type="ARBA" id="ARBA00023163"/>
    </source>
</evidence>
<feature type="compositionally biased region" description="Low complexity" evidence="14">
    <location>
        <begin position="1006"/>
        <end position="1018"/>
    </location>
</feature>
<evidence type="ECO:0000256" key="12">
    <source>
        <dbReference type="PROSITE-ProRule" id="PRU00146"/>
    </source>
</evidence>